<evidence type="ECO:0000313" key="4">
    <source>
        <dbReference type="Proteomes" id="UP000015105"/>
    </source>
</evidence>
<reference evidence="4" key="1">
    <citation type="journal article" date="2014" name="Science">
        <title>Ancient hybridizations among the ancestral genomes of bread wheat.</title>
        <authorList>
            <consortium name="International Wheat Genome Sequencing Consortium,"/>
            <person name="Marcussen T."/>
            <person name="Sandve S.R."/>
            <person name="Heier L."/>
            <person name="Spannagl M."/>
            <person name="Pfeifer M."/>
            <person name="Jakobsen K.S."/>
            <person name="Wulff B.B."/>
            <person name="Steuernagel B."/>
            <person name="Mayer K.F."/>
            <person name="Olsen O.A."/>
        </authorList>
    </citation>
    <scope>NUCLEOTIDE SEQUENCE [LARGE SCALE GENOMIC DNA]</scope>
    <source>
        <strain evidence="4">cv. AL8/78</strain>
    </source>
</reference>
<reference evidence="3" key="5">
    <citation type="journal article" date="2021" name="G3 (Bethesda)">
        <title>Aegilops tauschii genome assembly Aet v5.0 features greater sequence contiguity and improved annotation.</title>
        <authorList>
            <person name="Wang L."/>
            <person name="Zhu T."/>
            <person name="Rodriguez J.C."/>
            <person name="Deal K.R."/>
            <person name="Dubcovsky J."/>
            <person name="McGuire P.E."/>
            <person name="Lux T."/>
            <person name="Spannagl M."/>
            <person name="Mayer K.F.X."/>
            <person name="Baldrich P."/>
            <person name="Meyers B.C."/>
            <person name="Huo N."/>
            <person name="Gu Y.Q."/>
            <person name="Zhou H."/>
            <person name="Devos K.M."/>
            <person name="Bennetzen J.L."/>
            <person name="Unver T."/>
            <person name="Budak H."/>
            <person name="Gulick P.J."/>
            <person name="Galiba G."/>
            <person name="Kalapos B."/>
            <person name="Nelson D.R."/>
            <person name="Li P."/>
            <person name="You F.M."/>
            <person name="Luo M.C."/>
            <person name="Dvorak J."/>
        </authorList>
    </citation>
    <scope>NUCLEOTIDE SEQUENCE [LARGE SCALE GENOMIC DNA]</scope>
    <source>
        <strain evidence="3">cv. AL8/78</strain>
    </source>
</reference>
<dbReference type="Gene3D" id="3.40.50.1110">
    <property type="entry name" value="SGNH hydrolase"/>
    <property type="match status" value="1"/>
</dbReference>
<dbReference type="EnsemblPlants" id="AET6Gv20535000.3">
    <property type="protein sequence ID" value="AET6Gv20535000.3"/>
    <property type="gene ID" value="AET6Gv20535000"/>
</dbReference>
<reference evidence="3" key="4">
    <citation type="submission" date="2019-03" db="UniProtKB">
        <authorList>
            <consortium name="EnsemblPlants"/>
        </authorList>
    </citation>
    <scope>IDENTIFICATION</scope>
</reference>
<evidence type="ECO:0000313" key="3">
    <source>
        <dbReference type="EnsemblPlants" id="AET6Gv20535000.3"/>
    </source>
</evidence>
<proteinExistence type="inferred from homology"/>
<dbReference type="InterPro" id="IPR036514">
    <property type="entry name" value="SGNH_hydro_sf"/>
</dbReference>
<evidence type="ECO:0000256" key="2">
    <source>
        <dbReference type="ARBA" id="ARBA00023180"/>
    </source>
</evidence>
<name>A0A453NX70_AEGTS</name>
<accession>A0A453NX70</accession>
<keyword evidence="4" id="KW-1185">Reference proteome</keyword>
<dbReference type="Pfam" id="PF00657">
    <property type="entry name" value="Lipase_GDSL"/>
    <property type="match status" value="1"/>
</dbReference>
<dbReference type="PANTHER" id="PTHR22835:SF671">
    <property type="entry name" value="GDSL ESTERASE_LIPASE"/>
    <property type="match status" value="1"/>
</dbReference>
<keyword evidence="2" id="KW-0325">Glycoprotein</keyword>
<dbReference type="PANTHER" id="PTHR22835">
    <property type="entry name" value="ZINC FINGER FYVE DOMAIN CONTAINING PROTEIN"/>
    <property type="match status" value="1"/>
</dbReference>
<sequence length="245" mass="27647">MQGILCQLAVRCWRVWWQRLQCAPICRQGPYRGLQVHAGCHPGHLRRCRGSDCFFELFVCCHIECTFNFNCSCMVQELIAEGAADLIVPGVMPTGCFPVYLNMLDMPAHEYGSRSGCIRQYNTFSWVHNAHLKRALEKLRPKYPNVRIIYGDYYTPVVQFILQPEKFGFYKQLPRACCGSPGSVAKSVYNFNVTAKCGEPGATACADPSTHWSWDGIHLTEAAYGHIARGWLYGPFADQPIVQSP</sequence>
<evidence type="ECO:0000256" key="1">
    <source>
        <dbReference type="ARBA" id="ARBA00008668"/>
    </source>
</evidence>
<organism evidence="3 4">
    <name type="scientific">Aegilops tauschii subsp. strangulata</name>
    <name type="common">Goatgrass</name>
    <dbReference type="NCBI Taxonomy" id="200361"/>
    <lineage>
        <taxon>Eukaryota</taxon>
        <taxon>Viridiplantae</taxon>
        <taxon>Streptophyta</taxon>
        <taxon>Embryophyta</taxon>
        <taxon>Tracheophyta</taxon>
        <taxon>Spermatophyta</taxon>
        <taxon>Magnoliopsida</taxon>
        <taxon>Liliopsida</taxon>
        <taxon>Poales</taxon>
        <taxon>Poaceae</taxon>
        <taxon>BOP clade</taxon>
        <taxon>Pooideae</taxon>
        <taxon>Triticodae</taxon>
        <taxon>Triticeae</taxon>
        <taxon>Triticinae</taxon>
        <taxon>Aegilops</taxon>
    </lineage>
</organism>
<dbReference type="Gramene" id="AET6Gv20535000.3">
    <property type="protein sequence ID" value="AET6Gv20535000.3"/>
    <property type="gene ID" value="AET6Gv20535000"/>
</dbReference>
<reference evidence="4" key="2">
    <citation type="journal article" date="2017" name="Nat. Plants">
        <title>The Aegilops tauschii genome reveals multiple impacts of transposons.</title>
        <authorList>
            <person name="Zhao G."/>
            <person name="Zou C."/>
            <person name="Li K."/>
            <person name="Wang K."/>
            <person name="Li T."/>
            <person name="Gao L."/>
            <person name="Zhang X."/>
            <person name="Wang H."/>
            <person name="Yang Z."/>
            <person name="Liu X."/>
            <person name="Jiang W."/>
            <person name="Mao L."/>
            <person name="Kong X."/>
            <person name="Jiao Y."/>
            <person name="Jia J."/>
        </authorList>
    </citation>
    <scope>NUCLEOTIDE SEQUENCE [LARGE SCALE GENOMIC DNA]</scope>
    <source>
        <strain evidence="4">cv. AL8/78</strain>
    </source>
</reference>
<protein>
    <recommendedName>
        <fullName evidence="5">GDSL esterase/lipase</fullName>
    </recommendedName>
</protein>
<reference evidence="3" key="3">
    <citation type="journal article" date="2017" name="Nature">
        <title>Genome sequence of the progenitor of the wheat D genome Aegilops tauschii.</title>
        <authorList>
            <person name="Luo M.C."/>
            <person name="Gu Y.Q."/>
            <person name="Puiu D."/>
            <person name="Wang H."/>
            <person name="Twardziok S.O."/>
            <person name="Deal K.R."/>
            <person name="Huo N."/>
            <person name="Zhu T."/>
            <person name="Wang L."/>
            <person name="Wang Y."/>
            <person name="McGuire P.E."/>
            <person name="Liu S."/>
            <person name="Long H."/>
            <person name="Ramasamy R.K."/>
            <person name="Rodriguez J.C."/>
            <person name="Van S.L."/>
            <person name="Yuan L."/>
            <person name="Wang Z."/>
            <person name="Xia Z."/>
            <person name="Xiao L."/>
            <person name="Anderson O.D."/>
            <person name="Ouyang S."/>
            <person name="Liang Y."/>
            <person name="Zimin A.V."/>
            <person name="Pertea G."/>
            <person name="Qi P."/>
            <person name="Bennetzen J.L."/>
            <person name="Dai X."/>
            <person name="Dawson M.W."/>
            <person name="Muller H.G."/>
            <person name="Kugler K."/>
            <person name="Rivarola-Duarte L."/>
            <person name="Spannagl M."/>
            <person name="Mayer K.F.X."/>
            <person name="Lu F.H."/>
            <person name="Bevan M.W."/>
            <person name="Leroy P."/>
            <person name="Li P."/>
            <person name="You F.M."/>
            <person name="Sun Q."/>
            <person name="Liu Z."/>
            <person name="Lyons E."/>
            <person name="Wicker T."/>
            <person name="Salzberg S.L."/>
            <person name="Devos K.M."/>
            <person name="Dvorak J."/>
        </authorList>
    </citation>
    <scope>NUCLEOTIDE SEQUENCE [LARGE SCALE GENOMIC DNA]</scope>
    <source>
        <strain evidence="3">cv. AL8/78</strain>
    </source>
</reference>
<dbReference type="AlphaFoldDB" id="A0A453NX70"/>
<dbReference type="GO" id="GO:0016788">
    <property type="term" value="F:hydrolase activity, acting on ester bonds"/>
    <property type="evidence" value="ECO:0007669"/>
    <property type="project" value="InterPro"/>
</dbReference>
<dbReference type="Proteomes" id="UP000015105">
    <property type="component" value="Chromosome 6D"/>
</dbReference>
<evidence type="ECO:0008006" key="5">
    <source>
        <dbReference type="Google" id="ProtNLM"/>
    </source>
</evidence>
<dbReference type="InterPro" id="IPR001087">
    <property type="entry name" value="GDSL"/>
</dbReference>
<comment type="similarity">
    <text evidence="1">Belongs to the 'GDSL' lipolytic enzyme family.</text>
</comment>